<feature type="transmembrane region" description="Helical" evidence="9">
    <location>
        <begin position="132"/>
        <end position="153"/>
    </location>
</feature>
<feature type="transmembrane region" description="Helical" evidence="9">
    <location>
        <begin position="223"/>
        <end position="242"/>
    </location>
</feature>
<dbReference type="Proteomes" id="UP000177011">
    <property type="component" value="Unassembled WGS sequence"/>
</dbReference>
<proteinExistence type="predicted"/>
<feature type="transmembrane region" description="Helical" evidence="9">
    <location>
        <begin position="70"/>
        <end position="98"/>
    </location>
</feature>
<name>A0A1F8DW84_9BACT</name>
<keyword evidence="8 9" id="KW-0472">Membrane</keyword>
<dbReference type="EMBL" id="MGIS01000017">
    <property type="protein sequence ID" value="OGM92850.1"/>
    <property type="molecule type" value="Genomic_DNA"/>
</dbReference>
<protein>
    <submittedName>
        <fullName evidence="10">Uncharacterized protein</fullName>
    </submittedName>
</protein>
<evidence type="ECO:0000256" key="9">
    <source>
        <dbReference type="SAM" id="Phobius"/>
    </source>
</evidence>
<dbReference type="GO" id="GO:0055085">
    <property type="term" value="P:transmembrane transport"/>
    <property type="evidence" value="ECO:0007669"/>
    <property type="project" value="InterPro"/>
</dbReference>
<keyword evidence="6" id="KW-1278">Translocase</keyword>
<evidence type="ECO:0000256" key="2">
    <source>
        <dbReference type="ARBA" id="ARBA00022553"/>
    </source>
</evidence>
<keyword evidence="2" id="KW-0597">Phosphoprotein</keyword>
<keyword evidence="5 9" id="KW-0812">Transmembrane</keyword>
<evidence type="ECO:0000256" key="3">
    <source>
        <dbReference type="ARBA" id="ARBA00022630"/>
    </source>
</evidence>
<keyword evidence="3" id="KW-0285">Flavoprotein</keyword>
<dbReference type="InterPro" id="IPR004338">
    <property type="entry name" value="NqrB/RnfD"/>
</dbReference>
<feature type="transmembrane region" description="Helical" evidence="9">
    <location>
        <begin position="21"/>
        <end position="50"/>
    </location>
</feature>
<feature type="transmembrane region" description="Helical" evidence="9">
    <location>
        <begin position="110"/>
        <end position="126"/>
    </location>
</feature>
<sequence length="269" mass="29871">MFVNFFTRPPFSIKTRMVGYLLLLLATSAWSVGNFALFVRGLVIVAVYVLADVGWTFLRNRKLYVPNSSFISGLIIALVLAPQASFWLVLTVPFITVFSKQVLHIGFHRHVFNPAVLSLVLASFVFTPAVSWWGVSGGGIVLWLIAGAALMIITGQRRWHEVLPFFVSYLLVSLAFFARSGASFSELLSILKNFVWDGTVLFFASVMLIEPMTSQFPKFWHRVVYAIMSAAGAIVFGHLNIGGLRVDPLFAGLLASNFVSSLLFLRKRA</sequence>
<keyword evidence="4" id="KW-0288">FMN</keyword>
<comment type="caution">
    <text evidence="10">The sequence shown here is derived from an EMBL/GenBank/DDBJ whole genome shotgun (WGS) entry which is preliminary data.</text>
</comment>
<evidence type="ECO:0000256" key="8">
    <source>
        <dbReference type="ARBA" id="ARBA00023136"/>
    </source>
</evidence>
<gene>
    <name evidence="10" type="ORF">A2935_02130</name>
</gene>
<reference evidence="10 11" key="1">
    <citation type="journal article" date="2016" name="Nat. Commun.">
        <title>Thousands of microbial genomes shed light on interconnected biogeochemical processes in an aquifer system.</title>
        <authorList>
            <person name="Anantharaman K."/>
            <person name="Brown C.T."/>
            <person name="Hug L.A."/>
            <person name="Sharon I."/>
            <person name="Castelle C.J."/>
            <person name="Probst A.J."/>
            <person name="Thomas B.C."/>
            <person name="Singh A."/>
            <person name="Wilkins M.J."/>
            <person name="Karaoz U."/>
            <person name="Brodie E.L."/>
            <person name="Williams K.H."/>
            <person name="Hubbard S.S."/>
            <person name="Banfield J.F."/>
        </authorList>
    </citation>
    <scope>NUCLEOTIDE SEQUENCE [LARGE SCALE GENOMIC DNA]</scope>
</reference>
<feature type="transmembrane region" description="Helical" evidence="9">
    <location>
        <begin position="194"/>
        <end position="211"/>
    </location>
</feature>
<dbReference type="AlphaFoldDB" id="A0A1F8DW84"/>
<evidence type="ECO:0000256" key="4">
    <source>
        <dbReference type="ARBA" id="ARBA00022643"/>
    </source>
</evidence>
<feature type="transmembrane region" description="Helical" evidence="9">
    <location>
        <begin position="248"/>
        <end position="265"/>
    </location>
</feature>
<organism evidence="10 11">
    <name type="scientific">Candidatus Wolfebacteria bacterium RIFCSPLOWO2_01_FULL_47_17b</name>
    <dbReference type="NCBI Taxonomy" id="1802558"/>
    <lineage>
        <taxon>Bacteria</taxon>
        <taxon>Candidatus Wolfeibacteriota</taxon>
    </lineage>
</organism>
<evidence type="ECO:0000313" key="11">
    <source>
        <dbReference type="Proteomes" id="UP000177011"/>
    </source>
</evidence>
<evidence type="ECO:0000256" key="6">
    <source>
        <dbReference type="ARBA" id="ARBA00022967"/>
    </source>
</evidence>
<evidence type="ECO:0000256" key="1">
    <source>
        <dbReference type="ARBA" id="ARBA00022448"/>
    </source>
</evidence>
<dbReference type="GO" id="GO:0016020">
    <property type="term" value="C:membrane"/>
    <property type="evidence" value="ECO:0007669"/>
    <property type="project" value="InterPro"/>
</dbReference>
<feature type="transmembrane region" description="Helical" evidence="9">
    <location>
        <begin position="162"/>
        <end position="182"/>
    </location>
</feature>
<evidence type="ECO:0000256" key="5">
    <source>
        <dbReference type="ARBA" id="ARBA00022692"/>
    </source>
</evidence>
<dbReference type="Pfam" id="PF03116">
    <property type="entry name" value="NQR2_RnfD_RnfE"/>
    <property type="match status" value="1"/>
</dbReference>
<keyword evidence="1" id="KW-0813">Transport</keyword>
<keyword evidence="7 9" id="KW-1133">Transmembrane helix</keyword>
<evidence type="ECO:0000313" key="10">
    <source>
        <dbReference type="EMBL" id="OGM92850.1"/>
    </source>
</evidence>
<accession>A0A1F8DW84</accession>
<evidence type="ECO:0000256" key="7">
    <source>
        <dbReference type="ARBA" id="ARBA00022989"/>
    </source>
</evidence>